<sequence length="168" mass="19016">MDYYALAPVSRLKTNELWIIQPKWYKANYELTDNVFVYAKIYTKGFWQGTTVFETTDEALSIKNLWNGGLEITRSDGSIVGTIERKLLSGHTKLILSDGSAFTYSAPSVWKGEYVWKDKFDNELIRLMFGSLSGKVPVTFNKRAVGIPYFSALVFIAFKLNLDNSEGG</sequence>
<proteinExistence type="predicted"/>
<gene>
    <name evidence="1" type="ORF">ACFQZS_03090</name>
</gene>
<keyword evidence="2" id="KW-1185">Reference proteome</keyword>
<name>A0ABW2YRU7_9SPHI</name>
<comment type="caution">
    <text evidence="1">The sequence shown here is derived from an EMBL/GenBank/DDBJ whole genome shotgun (WGS) entry which is preliminary data.</text>
</comment>
<protein>
    <submittedName>
        <fullName evidence="1">Uncharacterized protein</fullName>
    </submittedName>
</protein>
<reference evidence="2" key="1">
    <citation type="journal article" date="2019" name="Int. J. Syst. Evol. Microbiol.">
        <title>The Global Catalogue of Microorganisms (GCM) 10K type strain sequencing project: providing services to taxonomists for standard genome sequencing and annotation.</title>
        <authorList>
            <consortium name="The Broad Institute Genomics Platform"/>
            <consortium name="The Broad Institute Genome Sequencing Center for Infectious Disease"/>
            <person name="Wu L."/>
            <person name="Ma J."/>
        </authorList>
    </citation>
    <scope>NUCLEOTIDE SEQUENCE [LARGE SCALE GENOMIC DNA]</scope>
    <source>
        <strain evidence="2">CCUG 63418</strain>
    </source>
</reference>
<accession>A0ABW2YRU7</accession>
<evidence type="ECO:0000313" key="2">
    <source>
        <dbReference type="Proteomes" id="UP001596958"/>
    </source>
</evidence>
<dbReference type="EMBL" id="JBHTHU010000001">
    <property type="protein sequence ID" value="MFD0749111.1"/>
    <property type="molecule type" value="Genomic_DNA"/>
</dbReference>
<dbReference type="RefSeq" id="WP_377097190.1">
    <property type="nucleotide sequence ID" value="NZ_JBHTHU010000001.1"/>
</dbReference>
<dbReference type="Proteomes" id="UP001596958">
    <property type="component" value="Unassembled WGS sequence"/>
</dbReference>
<evidence type="ECO:0000313" key="1">
    <source>
        <dbReference type="EMBL" id="MFD0749111.1"/>
    </source>
</evidence>
<organism evidence="1 2">
    <name type="scientific">Mucilaginibacter calamicampi</name>
    <dbReference type="NCBI Taxonomy" id="1302352"/>
    <lineage>
        <taxon>Bacteria</taxon>
        <taxon>Pseudomonadati</taxon>
        <taxon>Bacteroidota</taxon>
        <taxon>Sphingobacteriia</taxon>
        <taxon>Sphingobacteriales</taxon>
        <taxon>Sphingobacteriaceae</taxon>
        <taxon>Mucilaginibacter</taxon>
    </lineage>
</organism>